<dbReference type="Pfam" id="PF06245">
    <property type="entry name" value="DUF1015"/>
    <property type="match status" value="1"/>
</dbReference>
<dbReference type="Proteomes" id="UP001057702">
    <property type="component" value="Unassembled WGS sequence"/>
</dbReference>
<evidence type="ECO:0000313" key="1">
    <source>
        <dbReference type="EMBL" id="MCQ4085049.1"/>
    </source>
</evidence>
<sequence>MSTPGPAGPSPGLRLAPFRGLRYVPERVGSLSAVTSPPYDVVVRPDEVRALQSADPHNIVRLILPQDGDPAASHAQAARALRRWRDEGVLVPDPVPSLYVYEQTGAQGDVQRGLIGALRLTTVEEKVVLPHENVMPAPVADRAGLMRATAANLEPLLLAYRGNEDGQDDDTAANAVHRAAQQTPLLCTTTEDGVRHRLWAITDPSEIAAIDASLAPRQALIADGHHRWATYLRLRDEQRGPGPWDYGLVLLVDTTRFPLRVRAIHRVLQHLPVAGALSAVRDVFDVESVEGPLPAALEALDAAVTGDGGHAGHGGRNAYLIAGDGRFHLITRPDERRVDEAVPSDRPEEWRRLDATVLHSLLIDRLWQVPDTPEHIGYVHDSLAAVRQAERLGGTAVLMHPVPEATVLRLARQGVMMPHKSTSFGPKPASGLVLRGLDLG</sequence>
<dbReference type="RefSeq" id="WP_255924144.1">
    <property type="nucleotide sequence ID" value="NZ_JANFNG010000050.1"/>
</dbReference>
<organism evidence="1 2">
    <name type="scientific">Streptomyces humicola</name>
    <dbReference type="NCBI Taxonomy" id="2953240"/>
    <lineage>
        <taxon>Bacteria</taxon>
        <taxon>Bacillati</taxon>
        <taxon>Actinomycetota</taxon>
        <taxon>Actinomycetes</taxon>
        <taxon>Kitasatosporales</taxon>
        <taxon>Streptomycetaceae</taxon>
        <taxon>Streptomyces</taxon>
    </lineage>
</organism>
<dbReference type="PIRSF" id="PIRSF033563">
    <property type="entry name" value="UCP033563"/>
    <property type="match status" value="1"/>
</dbReference>
<keyword evidence="2" id="KW-1185">Reference proteome</keyword>
<proteinExistence type="predicted"/>
<accession>A0ABT1Q544</accession>
<name>A0ABT1Q544_9ACTN</name>
<gene>
    <name evidence="1" type="ORF">NGB36_31930</name>
</gene>
<dbReference type="PANTHER" id="PTHR36454:SF1">
    <property type="entry name" value="DUF1015 DOMAIN-CONTAINING PROTEIN"/>
    <property type="match status" value="1"/>
</dbReference>
<dbReference type="InterPro" id="IPR008323">
    <property type="entry name" value="UCP033563"/>
</dbReference>
<reference evidence="1" key="1">
    <citation type="submission" date="2022-06" db="EMBL/GenBank/DDBJ databases">
        <title>Draft genome sequence of Streptomyces sp. RB6PN25 isolated from peat swamp forest in Thailand.</title>
        <authorList>
            <person name="Duangmal K."/>
            <person name="Klaysubun C."/>
        </authorList>
    </citation>
    <scope>NUCLEOTIDE SEQUENCE</scope>
    <source>
        <strain evidence="1">RB6PN25</strain>
    </source>
</reference>
<protein>
    <submittedName>
        <fullName evidence="1">DUF1015 domain-containing protein</fullName>
    </submittedName>
</protein>
<dbReference type="PANTHER" id="PTHR36454">
    <property type="entry name" value="LMO2823 PROTEIN"/>
    <property type="match status" value="1"/>
</dbReference>
<dbReference type="EMBL" id="JANFNG010000050">
    <property type="protein sequence ID" value="MCQ4085049.1"/>
    <property type="molecule type" value="Genomic_DNA"/>
</dbReference>
<comment type="caution">
    <text evidence="1">The sequence shown here is derived from an EMBL/GenBank/DDBJ whole genome shotgun (WGS) entry which is preliminary data.</text>
</comment>
<evidence type="ECO:0000313" key="2">
    <source>
        <dbReference type="Proteomes" id="UP001057702"/>
    </source>
</evidence>